<dbReference type="STRING" id="1461693.ATO10_14484"/>
<keyword evidence="3" id="KW-1185">Reference proteome</keyword>
<dbReference type="RefSeq" id="WP_051598173.1">
    <property type="nucleotide sequence ID" value="NZ_AQQY01000012.1"/>
</dbReference>
<feature type="coiled-coil region" evidence="1">
    <location>
        <begin position="64"/>
        <end position="109"/>
    </location>
</feature>
<keyword evidence="1" id="KW-0175">Coiled coil</keyword>
<dbReference type="AlphaFoldDB" id="A0A058ZIJ8"/>
<name>A0A058ZIJ8_9RHOB</name>
<proteinExistence type="predicted"/>
<dbReference type="EMBL" id="AQQY01000012">
    <property type="protein sequence ID" value="KCV81017.1"/>
    <property type="molecule type" value="Genomic_DNA"/>
</dbReference>
<evidence type="ECO:0000313" key="2">
    <source>
        <dbReference type="EMBL" id="KCV81017.1"/>
    </source>
</evidence>
<dbReference type="eggNOG" id="ENOG50330QV">
    <property type="taxonomic scope" value="Bacteria"/>
</dbReference>
<dbReference type="Proteomes" id="UP000024836">
    <property type="component" value="Unassembled WGS sequence"/>
</dbReference>
<comment type="caution">
    <text evidence="2">The sequence shown here is derived from an EMBL/GenBank/DDBJ whole genome shotgun (WGS) entry which is preliminary data.</text>
</comment>
<reference evidence="2 3" key="1">
    <citation type="submission" date="2013-04" db="EMBL/GenBank/DDBJ databases">
        <title>Shimia sp. 22II-S11-Z10 Genome Sequencing.</title>
        <authorList>
            <person name="Lai Q."/>
            <person name="Li G."/>
            <person name="Shao Z."/>
        </authorList>
    </citation>
    <scope>NUCLEOTIDE SEQUENCE [LARGE SCALE GENOMIC DNA]</scope>
    <source>
        <strain evidence="3">22II-S11-Z10</strain>
    </source>
</reference>
<dbReference type="OrthoDB" id="8447058at2"/>
<accession>A0A058ZIJ8</accession>
<protein>
    <submittedName>
        <fullName evidence="2">Uncharacterized protein</fullName>
    </submittedName>
</protein>
<evidence type="ECO:0000256" key="1">
    <source>
        <dbReference type="SAM" id="Coils"/>
    </source>
</evidence>
<evidence type="ECO:0000313" key="3">
    <source>
        <dbReference type="Proteomes" id="UP000024836"/>
    </source>
</evidence>
<sequence length="123" mass="13769">MTYSLFPSISFNAPLSGDVSQNIEPRVFSPDIAGDHVLEHRIHRNVASYGKQLGKIMEALEVLADKAGVELTEISEMIEKVEAEKESRRETLRREAEEALARLKESDAGAWKTVVTRQTKDEA</sequence>
<organism evidence="2 3">
    <name type="scientific">Actibacterium atlanticum</name>
    <dbReference type="NCBI Taxonomy" id="1461693"/>
    <lineage>
        <taxon>Bacteria</taxon>
        <taxon>Pseudomonadati</taxon>
        <taxon>Pseudomonadota</taxon>
        <taxon>Alphaproteobacteria</taxon>
        <taxon>Rhodobacterales</taxon>
        <taxon>Roseobacteraceae</taxon>
        <taxon>Actibacterium</taxon>
    </lineage>
</organism>
<gene>
    <name evidence="2" type="ORF">ATO10_14484</name>
</gene>